<reference evidence="1" key="1">
    <citation type="submission" date="2024-11" db="EMBL/GenBank/DDBJ databases">
        <title>Description of Massilia orientalis sp. nov., isolated from rhizosphere soil of Ageratina adenophora.</title>
        <authorList>
            <person name="Wang Y."/>
        </authorList>
    </citation>
    <scope>NUCLEOTIDE SEQUENCE</scope>
    <source>
        <strain evidence="1">YIM B02787</strain>
    </source>
</reference>
<evidence type="ECO:0000313" key="1">
    <source>
        <dbReference type="EMBL" id="MFJ1466380.1"/>
    </source>
</evidence>
<name>A0ACC7M4C7_9BURK</name>
<proteinExistence type="predicted"/>
<protein>
    <submittedName>
        <fullName evidence="1">Creatininase family protein</fullName>
    </submittedName>
</protein>
<dbReference type="Proteomes" id="UP001168096">
    <property type="component" value="Unassembled WGS sequence"/>
</dbReference>
<gene>
    <name evidence="1" type="ORF">QPK29_001535</name>
</gene>
<organism evidence="1 2">
    <name type="scientific">Massilia orientalis</name>
    <dbReference type="NCBI Taxonomy" id="3050128"/>
    <lineage>
        <taxon>Bacteria</taxon>
        <taxon>Pseudomonadati</taxon>
        <taxon>Pseudomonadota</taxon>
        <taxon>Betaproteobacteria</taxon>
        <taxon>Burkholderiales</taxon>
        <taxon>Oxalobacteraceae</taxon>
        <taxon>Telluria group</taxon>
        <taxon>Massilia</taxon>
    </lineage>
</organism>
<sequence>MLHLHISVVRRALAIAGLALPLAGSAASSVTPGVYLEEMTSPELRDRIAAGATTALVPIGGTEQSGPHIVLGKHNVRARVLAGRIAAKLGDAVVAPVVAYVPEGAIAPPAAHMRFAGTISIPDAAFEALLESTAKSLCQHGIRDVFFLGDHGGYQTNEARAAARVNRSNGGAGGCRAHALGAYYDAATTTFNADLKQRGFTDAEIGTHAGLADTALSLAVDPALVRPAQLAAGARGGVRAGVHGDPTRATADLGRVGVERIVDASVAAIRATREPSPNSSHRK</sequence>
<accession>A0ACC7M4C7</accession>
<dbReference type="EMBL" id="JASNRB020000001">
    <property type="protein sequence ID" value="MFJ1466380.1"/>
    <property type="molecule type" value="Genomic_DNA"/>
</dbReference>
<comment type="caution">
    <text evidence="1">The sequence shown here is derived from an EMBL/GenBank/DDBJ whole genome shotgun (WGS) entry which is preliminary data.</text>
</comment>
<evidence type="ECO:0000313" key="2">
    <source>
        <dbReference type="Proteomes" id="UP001168096"/>
    </source>
</evidence>
<keyword evidence="2" id="KW-1185">Reference proteome</keyword>